<comment type="similarity">
    <text evidence="9">Belongs to the peroxiredoxin family. BCP/PrxQ subfamily.</text>
</comment>
<accession>A0A8H7C912</accession>
<dbReference type="PANTHER" id="PTHR42801:SF4">
    <property type="entry name" value="AHPC_TSA FAMILY PROTEIN"/>
    <property type="match status" value="1"/>
</dbReference>
<name>A0A8H7C912_AGABI</name>
<dbReference type="InterPro" id="IPR000866">
    <property type="entry name" value="AhpC/TSA"/>
</dbReference>
<dbReference type="InterPro" id="IPR013766">
    <property type="entry name" value="Thioredoxin_domain"/>
</dbReference>
<evidence type="ECO:0000256" key="3">
    <source>
        <dbReference type="ARBA" id="ARBA00022559"/>
    </source>
</evidence>
<dbReference type="AlphaFoldDB" id="A0A8H7C912"/>
<dbReference type="InterPro" id="IPR036249">
    <property type="entry name" value="Thioredoxin-like_sf"/>
</dbReference>
<keyword evidence="7" id="KW-0676">Redox-active center</keyword>
<keyword evidence="3" id="KW-0575">Peroxidase</keyword>
<evidence type="ECO:0000256" key="11">
    <source>
        <dbReference type="PIRSR" id="PIRSR000239-1"/>
    </source>
</evidence>
<evidence type="ECO:0000256" key="2">
    <source>
        <dbReference type="ARBA" id="ARBA00013017"/>
    </source>
</evidence>
<evidence type="ECO:0000256" key="5">
    <source>
        <dbReference type="ARBA" id="ARBA00023002"/>
    </source>
</evidence>
<keyword evidence="4" id="KW-0049">Antioxidant</keyword>
<gene>
    <name evidence="13" type="ORF">Agabi119p4_7452</name>
</gene>
<keyword evidence="6" id="KW-1015">Disulfide bond</keyword>
<dbReference type="CDD" id="cd03017">
    <property type="entry name" value="PRX_BCP"/>
    <property type="match status" value="1"/>
</dbReference>
<comment type="catalytic activity">
    <reaction evidence="10">
        <text>a hydroperoxide + [thioredoxin]-dithiol = an alcohol + [thioredoxin]-disulfide + H2O</text>
        <dbReference type="Rhea" id="RHEA:62620"/>
        <dbReference type="Rhea" id="RHEA-COMP:10698"/>
        <dbReference type="Rhea" id="RHEA-COMP:10700"/>
        <dbReference type="ChEBI" id="CHEBI:15377"/>
        <dbReference type="ChEBI" id="CHEBI:29950"/>
        <dbReference type="ChEBI" id="CHEBI:30879"/>
        <dbReference type="ChEBI" id="CHEBI:35924"/>
        <dbReference type="ChEBI" id="CHEBI:50058"/>
        <dbReference type="EC" id="1.11.1.24"/>
    </reaction>
</comment>
<protein>
    <recommendedName>
        <fullName evidence="2">thioredoxin-dependent peroxiredoxin</fullName>
        <ecNumber evidence="2">1.11.1.24</ecNumber>
    </recommendedName>
    <alternativeName>
        <fullName evidence="8">Thioredoxin peroxidase</fullName>
    </alternativeName>
</protein>
<sequence>MSGYKALIGKAAPPFKLKNYDGNDYDVKPGEKGIPLVIFFYPQAGSFGCTRQACQFRDAVAEKMNFSADKVEIIGVSPDPVDKQEAFVTKEKLTYPVLSDVSKSVAGLYGVGRGMWGIAAIARVTFVIDKKGIVRDAFEGTMNFGAHATFVEKWLETLKSEA</sequence>
<dbReference type="GO" id="GO:0045454">
    <property type="term" value="P:cell redox homeostasis"/>
    <property type="evidence" value="ECO:0007669"/>
    <property type="project" value="TreeGrafter"/>
</dbReference>
<dbReference type="GO" id="GO:0034599">
    <property type="term" value="P:cellular response to oxidative stress"/>
    <property type="evidence" value="ECO:0007669"/>
    <property type="project" value="TreeGrafter"/>
</dbReference>
<dbReference type="PANTHER" id="PTHR42801">
    <property type="entry name" value="THIOREDOXIN-DEPENDENT PEROXIDE REDUCTASE"/>
    <property type="match status" value="1"/>
</dbReference>
<feature type="active site" description="Cysteine sulfenic acid (-SOH) intermediate; for peroxidase activity" evidence="11">
    <location>
        <position position="49"/>
    </location>
</feature>
<dbReference type="GO" id="GO:0008379">
    <property type="term" value="F:thioredoxin peroxidase activity"/>
    <property type="evidence" value="ECO:0007669"/>
    <property type="project" value="TreeGrafter"/>
</dbReference>
<dbReference type="EC" id="1.11.1.24" evidence="2"/>
<evidence type="ECO:0000256" key="4">
    <source>
        <dbReference type="ARBA" id="ARBA00022862"/>
    </source>
</evidence>
<evidence type="ECO:0000259" key="12">
    <source>
        <dbReference type="PROSITE" id="PS51352"/>
    </source>
</evidence>
<dbReference type="InterPro" id="IPR024706">
    <property type="entry name" value="Peroxiredoxin_AhpC-typ"/>
</dbReference>
<evidence type="ECO:0000256" key="7">
    <source>
        <dbReference type="ARBA" id="ARBA00023284"/>
    </source>
</evidence>
<comment type="subunit">
    <text evidence="1">Monomer.</text>
</comment>
<dbReference type="InterPro" id="IPR050924">
    <property type="entry name" value="Peroxiredoxin_BCP/PrxQ"/>
</dbReference>
<reference evidence="13 14" key="1">
    <citation type="journal article" name="Sci. Rep.">
        <title>Telomere-to-telomere assembled and centromere annotated genomes of the two main subspecies of the button mushroom Agaricus bisporus reveal especially polymorphic chromosome ends.</title>
        <authorList>
            <person name="Sonnenberg A.S.M."/>
            <person name="Sedaghat-Telgerd N."/>
            <person name="Lavrijssen B."/>
            <person name="Ohm R.A."/>
            <person name="Hendrickx P.M."/>
            <person name="Scholtmeijer K."/>
            <person name="Baars J.J.P."/>
            <person name="van Peer A."/>
        </authorList>
    </citation>
    <scope>NUCLEOTIDE SEQUENCE [LARGE SCALE GENOMIC DNA]</scope>
    <source>
        <strain evidence="13 14">H119_p4</strain>
    </source>
</reference>
<feature type="domain" description="Thioredoxin" evidence="12">
    <location>
        <begin position="6"/>
        <end position="160"/>
    </location>
</feature>
<dbReference type="Proteomes" id="UP000629468">
    <property type="component" value="Unassembled WGS sequence"/>
</dbReference>
<evidence type="ECO:0000256" key="8">
    <source>
        <dbReference type="ARBA" id="ARBA00032824"/>
    </source>
</evidence>
<dbReference type="PIRSF" id="PIRSF000239">
    <property type="entry name" value="AHPC"/>
    <property type="match status" value="1"/>
</dbReference>
<dbReference type="PROSITE" id="PS51352">
    <property type="entry name" value="THIOREDOXIN_2"/>
    <property type="match status" value="1"/>
</dbReference>
<evidence type="ECO:0000256" key="6">
    <source>
        <dbReference type="ARBA" id="ARBA00023157"/>
    </source>
</evidence>
<organism evidence="13 14">
    <name type="scientific">Agaricus bisporus var. burnettii</name>
    <dbReference type="NCBI Taxonomy" id="192524"/>
    <lineage>
        <taxon>Eukaryota</taxon>
        <taxon>Fungi</taxon>
        <taxon>Dikarya</taxon>
        <taxon>Basidiomycota</taxon>
        <taxon>Agaricomycotina</taxon>
        <taxon>Agaricomycetes</taxon>
        <taxon>Agaricomycetidae</taxon>
        <taxon>Agaricales</taxon>
        <taxon>Agaricineae</taxon>
        <taxon>Agaricaceae</taxon>
        <taxon>Agaricus</taxon>
    </lineage>
</organism>
<dbReference type="GO" id="GO:0005737">
    <property type="term" value="C:cytoplasm"/>
    <property type="evidence" value="ECO:0007669"/>
    <property type="project" value="TreeGrafter"/>
</dbReference>
<comment type="caution">
    <text evidence="13">The sequence shown here is derived from an EMBL/GenBank/DDBJ whole genome shotgun (WGS) entry which is preliminary data.</text>
</comment>
<evidence type="ECO:0000313" key="13">
    <source>
        <dbReference type="EMBL" id="KAF7768209.1"/>
    </source>
</evidence>
<dbReference type="SUPFAM" id="SSF52833">
    <property type="entry name" value="Thioredoxin-like"/>
    <property type="match status" value="1"/>
</dbReference>
<dbReference type="Gene3D" id="3.40.30.10">
    <property type="entry name" value="Glutaredoxin"/>
    <property type="match status" value="1"/>
</dbReference>
<keyword evidence="5" id="KW-0560">Oxidoreductase</keyword>
<dbReference type="OMA" id="MNTHADR"/>
<evidence type="ECO:0000256" key="10">
    <source>
        <dbReference type="ARBA" id="ARBA00049091"/>
    </source>
</evidence>
<evidence type="ECO:0000313" key="14">
    <source>
        <dbReference type="Proteomes" id="UP000629468"/>
    </source>
</evidence>
<evidence type="ECO:0000256" key="9">
    <source>
        <dbReference type="ARBA" id="ARBA00038489"/>
    </source>
</evidence>
<proteinExistence type="inferred from homology"/>
<dbReference type="EMBL" id="JABXXO010000010">
    <property type="protein sequence ID" value="KAF7768209.1"/>
    <property type="molecule type" value="Genomic_DNA"/>
</dbReference>
<evidence type="ECO:0000256" key="1">
    <source>
        <dbReference type="ARBA" id="ARBA00011245"/>
    </source>
</evidence>
<dbReference type="Pfam" id="PF00578">
    <property type="entry name" value="AhpC-TSA"/>
    <property type="match status" value="1"/>
</dbReference>